<keyword evidence="3" id="KW-1185">Reference proteome</keyword>
<reference evidence="2 3" key="1">
    <citation type="submission" date="2020-10" db="EMBL/GenBank/DDBJ databases">
        <title>The Coptis chinensis genome and diversification of protoberbering-type alkaloids.</title>
        <authorList>
            <person name="Wang B."/>
            <person name="Shu S."/>
            <person name="Song C."/>
            <person name="Liu Y."/>
        </authorList>
    </citation>
    <scope>NUCLEOTIDE SEQUENCE [LARGE SCALE GENOMIC DNA]</scope>
    <source>
        <strain evidence="2">HL-2020</strain>
        <tissue evidence="2">Leaf</tissue>
    </source>
</reference>
<dbReference type="PANTHER" id="PTHR11802:SF29">
    <property type="entry name" value="SERINE CARBOXYPEPTIDASE-LIKE 19"/>
    <property type="match status" value="1"/>
</dbReference>
<comment type="caution">
    <text evidence="2">The sequence shown here is derived from an EMBL/GenBank/DDBJ whole genome shotgun (WGS) entry which is preliminary data.</text>
</comment>
<protein>
    <submittedName>
        <fullName evidence="2">Uncharacterized protein</fullName>
    </submittedName>
</protein>
<dbReference type="GO" id="GO:0016747">
    <property type="term" value="F:acyltransferase activity, transferring groups other than amino-acyl groups"/>
    <property type="evidence" value="ECO:0007669"/>
    <property type="project" value="TreeGrafter"/>
</dbReference>
<feature type="non-terminal residue" evidence="2">
    <location>
        <position position="277"/>
    </location>
</feature>
<sequence length="277" mass="31736">MPQGYLLGNPVTDKYFDDNSKIPFAHRMALITDELYEWDKRVYSGQNLEPNYNLTEPNCISDPNNCTLLLPNKLNGIQGDRRSLGKKFPTLLFPEFECKTFVSLSLVYWANDDSVRNALHIKKWDHDKANNHLGTLAWIKSLNYSIIDDWRPWFVSGQVAGLGDTRLQNISQRNALPCYLDLNEDSDCDDDFIDDSDAGGKWVRGTSTLPKAFNNPSSSKLELIWNNNDQLDGPDTHLSLFAKSMGILMTSSHRFDWTKHWEQQEGSDKLSLWNTLK</sequence>
<comment type="similarity">
    <text evidence="1">Belongs to the peptidase S10 family.</text>
</comment>
<evidence type="ECO:0000313" key="3">
    <source>
        <dbReference type="Proteomes" id="UP000631114"/>
    </source>
</evidence>
<accession>A0A835LDN1</accession>
<dbReference type="GO" id="GO:0004185">
    <property type="term" value="F:serine-type carboxypeptidase activity"/>
    <property type="evidence" value="ECO:0007669"/>
    <property type="project" value="InterPro"/>
</dbReference>
<dbReference type="GO" id="GO:0006508">
    <property type="term" value="P:proteolysis"/>
    <property type="evidence" value="ECO:0007669"/>
    <property type="project" value="InterPro"/>
</dbReference>
<dbReference type="Gene3D" id="3.40.50.1820">
    <property type="entry name" value="alpha/beta hydrolase"/>
    <property type="match status" value="1"/>
</dbReference>
<proteinExistence type="inferred from homology"/>
<dbReference type="InterPro" id="IPR029058">
    <property type="entry name" value="AB_hydrolase_fold"/>
</dbReference>
<dbReference type="EMBL" id="JADFTS010000009">
    <property type="protein sequence ID" value="KAF9588622.1"/>
    <property type="molecule type" value="Genomic_DNA"/>
</dbReference>
<dbReference type="InterPro" id="IPR001563">
    <property type="entry name" value="Peptidase_S10"/>
</dbReference>
<dbReference type="Pfam" id="PF00450">
    <property type="entry name" value="Peptidase_S10"/>
    <property type="match status" value="1"/>
</dbReference>
<dbReference type="Gene3D" id="3.40.50.12670">
    <property type="match status" value="1"/>
</dbReference>
<dbReference type="PANTHER" id="PTHR11802">
    <property type="entry name" value="SERINE PROTEASE FAMILY S10 SERINE CARBOXYPEPTIDASE"/>
    <property type="match status" value="1"/>
</dbReference>
<dbReference type="SUPFAM" id="SSF53474">
    <property type="entry name" value="alpha/beta-Hydrolases"/>
    <property type="match status" value="1"/>
</dbReference>
<organism evidence="2 3">
    <name type="scientific">Coptis chinensis</name>
    <dbReference type="NCBI Taxonomy" id="261450"/>
    <lineage>
        <taxon>Eukaryota</taxon>
        <taxon>Viridiplantae</taxon>
        <taxon>Streptophyta</taxon>
        <taxon>Embryophyta</taxon>
        <taxon>Tracheophyta</taxon>
        <taxon>Spermatophyta</taxon>
        <taxon>Magnoliopsida</taxon>
        <taxon>Ranunculales</taxon>
        <taxon>Ranunculaceae</taxon>
        <taxon>Coptidoideae</taxon>
        <taxon>Coptis</taxon>
    </lineage>
</organism>
<evidence type="ECO:0000256" key="1">
    <source>
        <dbReference type="ARBA" id="ARBA00009431"/>
    </source>
</evidence>
<dbReference type="Proteomes" id="UP000631114">
    <property type="component" value="Unassembled WGS sequence"/>
</dbReference>
<dbReference type="GO" id="GO:0019748">
    <property type="term" value="P:secondary metabolic process"/>
    <property type="evidence" value="ECO:0007669"/>
    <property type="project" value="TreeGrafter"/>
</dbReference>
<dbReference type="OrthoDB" id="443318at2759"/>
<evidence type="ECO:0000313" key="2">
    <source>
        <dbReference type="EMBL" id="KAF9588622.1"/>
    </source>
</evidence>
<dbReference type="AlphaFoldDB" id="A0A835LDN1"/>
<name>A0A835LDN1_9MAGN</name>
<gene>
    <name evidence="2" type="ORF">IFM89_013709</name>
</gene>